<protein>
    <submittedName>
        <fullName evidence="3">Isochorismatase-like protein</fullName>
    </submittedName>
</protein>
<dbReference type="InterPro" id="IPR036380">
    <property type="entry name" value="Isochorismatase-like_sf"/>
</dbReference>
<name>A0ABR3DL59_NEUIN</name>
<dbReference type="EMBL" id="JAVLET010000002">
    <property type="protein sequence ID" value="KAL0473416.1"/>
    <property type="molecule type" value="Genomic_DNA"/>
</dbReference>
<comment type="similarity">
    <text evidence="1">Belongs to the isochorismatase family.</text>
</comment>
<gene>
    <name evidence="3" type="ORF">QR685DRAFT_516742</name>
</gene>
<dbReference type="PANTHER" id="PTHR14119:SF3">
    <property type="entry name" value="ISOCHORISMATASE DOMAIN-CONTAINING PROTEIN 2"/>
    <property type="match status" value="1"/>
</dbReference>
<dbReference type="Gene3D" id="3.40.50.850">
    <property type="entry name" value="Isochorismatase-like"/>
    <property type="match status" value="1"/>
</dbReference>
<reference evidence="3 4" key="1">
    <citation type="submission" date="2023-09" db="EMBL/GenBank/DDBJ databases">
        <title>Multi-omics analysis of a traditional fermented food reveals byproduct-associated fungal strains for waste-to-food upcycling.</title>
        <authorList>
            <consortium name="Lawrence Berkeley National Laboratory"/>
            <person name="Rekdal V.M."/>
            <person name="Villalobos-Escobedo J.M."/>
            <person name="Rodriguez-Valeron N."/>
            <person name="Garcia M.O."/>
            <person name="Vasquez D.P."/>
            <person name="Damayanti I."/>
            <person name="Sorensen P.M."/>
            <person name="Baidoo E.E."/>
            <person name="De Carvalho A.C."/>
            <person name="Riley R."/>
            <person name="Lipzen A."/>
            <person name="He G."/>
            <person name="Yan M."/>
            <person name="Haridas S."/>
            <person name="Daum C."/>
            <person name="Yoshinaga Y."/>
            <person name="Ng V."/>
            <person name="Grigoriev I.V."/>
            <person name="Munk R."/>
            <person name="Nuraida L."/>
            <person name="Wijaya C.H."/>
            <person name="Morales P.-C."/>
            <person name="Keasling J.D."/>
        </authorList>
    </citation>
    <scope>NUCLEOTIDE SEQUENCE [LARGE SCALE GENOMIC DNA]</scope>
    <source>
        <strain evidence="3 4">FGSC 2613</strain>
    </source>
</reference>
<dbReference type="PANTHER" id="PTHR14119">
    <property type="entry name" value="HYDROLASE"/>
    <property type="match status" value="1"/>
</dbReference>
<dbReference type="InterPro" id="IPR000868">
    <property type="entry name" value="Isochorismatase-like_dom"/>
</dbReference>
<keyword evidence="4" id="KW-1185">Reference proteome</keyword>
<dbReference type="SUPFAM" id="SSF52499">
    <property type="entry name" value="Isochorismatase-like hydrolases"/>
    <property type="match status" value="1"/>
</dbReference>
<dbReference type="Proteomes" id="UP001451303">
    <property type="component" value="Unassembled WGS sequence"/>
</dbReference>
<organism evidence="3 4">
    <name type="scientific">Neurospora intermedia</name>
    <dbReference type="NCBI Taxonomy" id="5142"/>
    <lineage>
        <taxon>Eukaryota</taxon>
        <taxon>Fungi</taxon>
        <taxon>Dikarya</taxon>
        <taxon>Ascomycota</taxon>
        <taxon>Pezizomycotina</taxon>
        <taxon>Sordariomycetes</taxon>
        <taxon>Sordariomycetidae</taxon>
        <taxon>Sordariales</taxon>
        <taxon>Sordariaceae</taxon>
        <taxon>Neurospora</taxon>
    </lineage>
</organism>
<evidence type="ECO:0000313" key="4">
    <source>
        <dbReference type="Proteomes" id="UP001451303"/>
    </source>
</evidence>
<proteinExistence type="inferred from homology"/>
<feature type="domain" description="Isochorismatase-like" evidence="2">
    <location>
        <begin position="64"/>
        <end position="232"/>
    </location>
</feature>
<sequence length="275" mass="29946">MSLSVAKPSLSLLYRSITPKSLYKPSTIAISASAISHHLPVVQTRHSSIMTDTTPKQRSFEKPALFVCDIQEKFRNAIYEFDKVVTTTTKLLRFAHALHIPIYVTTQTRAKLGETVSELQPFLTTKKDGGGSSSSSLHPLVAADLDKTLFGMYTPSLASLFSSSPSSIPSHIALVGIESHICVTQTCLALRKKHPNTKIYVIADGVSSCNKEEIPVALARLRQEGVTVTTSEGWMYECMGDAGIPEFREVVKIVKETAEGTREALRALGPLGAKI</sequence>
<evidence type="ECO:0000313" key="3">
    <source>
        <dbReference type="EMBL" id="KAL0473416.1"/>
    </source>
</evidence>
<accession>A0ABR3DL59</accession>
<comment type="caution">
    <text evidence="3">The sequence shown here is derived from an EMBL/GenBank/DDBJ whole genome shotgun (WGS) entry which is preliminary data.</text>
</comment>
<dbReference type="Pfam" id="PF00857">
    <property type="entry name" value="Isochorismatase"/>
    <property type="match status" value="1"/>
</dbReference>
<evidence type="ECO:0000259" key="2">
    <source>
        <dbReference type="Pfam" id="PF00857"/>
    </source>
</evidence>
<dbReference type="InterPro" id="IPR050993">
    <property type="entry name" value="Isochorismatase_domain"/>
</dbReference>
<evidence type="ECO:0000256" key="1">
    <source>
        <dbReference type="ARBA" id="ARBA00006336"/>
    </source>
</evidence>